<name>A0A645E196_9ZZZZ</name>
<gene>
    <name evidence="2" type="ORF">SDC9_141771</name>
</gene>
<keyword evidence="1" id="KW-0812">Transmembrane</keyword>
<keyword evidence="1" id="KW-1133">Transmembrane helix</keyword>
<reference evidence="2" key="1">
    <citation type="submission" date="2019-08" db="EMBL/GenBank/DDBJ databases">
        <authorList>
            <person name="Kucharzyk K."/>
            <person name="Murdoch R.W."/>
            <person name="Higgins S."/>
            <person name="Loffler F."/>
        </authorList>
    </citation>
    <scope>NUCLEOTIDE SEQUENCE</scope>
</reference>
<sequence>MFHGFLIGIKDITDFTVLGVMILIAIFGFFVDRPAFKRQGLIKDAKITSVISMVLVVSAVAMALIAKLAK</sequence>
<dbReference type="InterPro" id="IPR049971">
    <property type="entry name" value="CLC_0170-like"/>
</dbReference>
<evidence type="ECO:0000256" key="1">
    <source>
        <dbReference type="SAM" id="Phobius"/>
    </source>
</evidence>
<keyword evidence="1" id="KW-0472">Membrane</keyword>
<dbReference type="AlphaFoldDB" id="A0A645E196"/>
<accession>A0A645E196</accession>
<evidence type="ECO:0000313" key="2">
    <source>
        <dbReference type="EMBL" id="MPM94623.1"/>
    </source>
</evidence>
<comment type="caution">
    <text evidence="2">The sequence shown here is derived from an EMBL/GenBank/DDBJ whole genome shotgun (WGS) entry which is preliminary data.</text>
</comment>
<dbReference type="EMBL" id="VSSQ01041225">
    <property type="protein sequence ID" value="MPM94623.1"/>
    <property type="molecule type" value="Genomic_DNA"/>
</dbReference>
<organism evidence="2">
    <name type="scientific">bioreactor metagenome</name>
    <dbReference type="NCBI Taxonomy" id="1076179"/>
    <lineage>
        <taxon>unclassified sequences</taxon>
        <taxon>metagenomes</taxon>
        <taxon>ecological metagenomes</taxon>
    </lineage>
</organism>
<proteinExistence type="predicted"/>
<protein>
    <submittedName>
        <fullName evidence="2">Uncharacterized protein</fullName>
    </submittedName>
</protein>
<feature type="transmembrane region" description="Helical" evidence="1">
    <location>
        <begin position="50"/>
        <end position="69"/>
    </location>
</feature>
<feature type="transmembrane region" description="Helical" evidence="1">
    <location>
        <begin position="12"/>
        <end position="30"/>
    </location>
</feature>
<dbReference type="NCBIfam" id="NF042414">
    <property type="entry name" value="CLC_0170_fam"/>
    <property type="match status" value="1"/>
</dbReference>